<evidence type="ECO:0000313" key="3">
    <source>
        <dbReference type="Proteomes" id="UP000499080"/>
    </source>
</evidence>
<name>A0A4Y2W7F5_ARAVE</name>
<dbReference type="AlphaFoldDB" id="A0A4Y2W7F5"/>
<accession>A0A4Y2W7F5</accession>
<evidence type="ECO:0000313" key="2">
    <source>
        <dbReference type="EMBL" id="GBO32514.1"/>
    </source>
</evidence>
<reference evidence="2 3" key="1">
    <citation type="journal article" date="2019" name="Sci. Rep.">
        <title>Orb-weaving spider Araneus ventricosus genome elucidates the spidroin gene catalogue.</title>
        <authorList>
            <person name="Kono N."/>
            <person name="Nakamura H."/>
            <person name="Ohtoshi R."/>
            <person name="Moran D.A.P."/>
            <person name="Shinohara A."/>
            <person name="Yoshida Y."/>
            <person name="Fujiwara M."/>
            <person name="Mori M."/>
            <person name="Tomita M."/>
            <person name="Arakawa K."/>
        </authorList>
    </citation>
    <scope>NUCLEOTIDE SEQUENCE [LARGE SCALE GENOMIC DNA]</scope>
</reference>
<dbReference type="EMBL" id="BGPR01055980">
    <property type="protein sequence ID" value="GBO32514.1"/>
    <property type="molecule type" value="Genomic_DNA"/>
</dbReference>
<protein>
    <submittedName>
        <fullName evidence="2">Uncharacterized protein</fullName>
    </submittedName>
</protein>
<comment type="caution">
    <text evidence="2">The sequence shown here is derived from an EMBL/GenBank/DDBJ whole genome shotgun (WGS) entry which is preliminary data.</text>
</comment>
<feature type="region of interest" description="Disordered" evidence="1">
    <location>
        <begin position="317"/>
        <end position="336"/>
    </location>
</feature>
<sequence length="336" mass="38458">MSNPNDKNKETVDSSANTDVLMENTHISDPHIIPFDSENGMKMELWLQYFNDTCKQHNKNEDWKVKNISKFLKGSALTHYINYCLNICNYEDLCSVLTEKFLQPIIVNFADFSQHYLKKNDDLVKYFHEKLNCGRQLGLYPQLILEGLTDGLPTQFKQLMTIQPPKTPTEWLMLATKLFKIQESSEQSTVVNNEPTMVTRRNFSPRQSTFVPRPQNSLFRPNFQNCSRSRSNNFAYPHSNTSMNRGFRPNHNTHFQNRLPSSPCRICTRQGIPNAYHGTQLCSLRQPQFTCDLPITNNSVSQCTGNSVISSQVTNGIENTANDKQNPSTEASGPVY</sequence>
<evidence type="ECO:0000256" key="1">
    <source>
        <dbReference type="SAM" id="MobiDB-lite"/>
    </source>
</evidence>
<organism evidence="2 3">
    <name type="scientific">Araneus ventricosus</name>
    <name type="common">Orbweaver spider</name>
    <name type="synonym">Epeira ventricosa</name>
    <dbReference type="NCBI Taxonomy" id="182803"/>
    <lineage>
        <taxon>Eukaryota</taxon>
        <taxon>Metazoa</taxon>
        <taxon>Ecdysozoa</taxon>
        <taxon>Arthropoda</taxon>
        <taxon>Chelicerata</taxon>
        <taxon>Arachnida</taxon>
        <taxon>Araneae</taxon>
        <taxon>Araneomorphae</taxon>
        <taxon>Entelegynae</taxon>
        <taxon>Araneoidea</taxon>
        <taxon>Araneidae</taxon>
        <taxon>Araneus</taxon>
    </lineage>
</organism>
<proteinExistence type="predicted"/>
<keyword evidence="3" id="KW-1185">Reference proteome</keyword>
<dbReference type="Proteomes" id="UP000499080">
    <property type="component" value="Unassembled WGS sequence"/>
</dbReference>
<gene>
    <name evidence="2" type="ORF">AVEN_181895_1</name>
</gene>